<comment type="similarity">
    <text evidence="2">Belongs to the TMEM86 family.</text>
</comment>
<feature type="transmembrane region" description="Helical" evidence="6">
    <location>
        <begin position="125"/>
        <end position="143"/>
    </location>
</feature>
<feature type="transmembrane region" description="Helical" evidence="6">
    <location>
        <begin position="205"/>
        <end position="225"/>
    </location>
</feature>
<organism evidence="7 8">
    <name type="scientific">Glycomyces sambucus</name>
    <dbReference type="NCBI Taxonomy" id="380244"/>
    <lineage>
        <taxon>Bacteria</taxon>
        <taxon>Bacillati</taxon>
        <taxon>Actinomycetota</taxon>
        <taxon>Actinomycetes</taxon>
        <taxon>Glycomycetales</taxon>
        <taxon>Glycomycetaceae</taxon>
        <taxon>Glycomyces</taxon>
    </lineage>
</organism>
<feature type="transmembrane region" description="Helical" evidence="6">
    <location>
        <begin position="149"/>
        <end position="172"/>
    </location>
</feature>
<evidence type="ECO:0000256" key="3">
    <source>
        <dbReference type="ARBA" id="ARBA00022692"/>
    </source>
</evidence>
<accession>A0A1G9LMA4</accession>
<keyword evidence="8" id="KW-1185">Reference proteome</keyword>
<dbReference type="STRING" id="380244.SAMN05216298_4604"/>
<feature type="transmembrane region" description="Helical" evidence="6">
    <location>
        <begin position="71"/>
        <end position="88"/>
    </location>
</feature>
<sequence>MSPPLLLIRSQMARVRARTWLLAFAAVLAVELTAVVLDLDAVRWASKTLLTLLLLGYLVVSVAPGQTPARLFGLGLLFACAADAALLVEGTAAFLVGMGLFGVMQVLYIAAFAKLGALRAFRTRYLVPVCYLAFWAGLMIALWSRLGSLAAPVAVYSLLLVGMAAFAAALGIARGGGHLAGVGGALFVVSDLVLGLGVAGFDLPLAGLAVMSTYAIAQLLLTIGIRGHLDAPAAH</sequence>
<dbReference type="EMBL" id="FNGF01000007">
    <property type="protein sequence ID" value="SDL62974.1"/>
    <property type="molecule type" value="Genomic_DNA"/>
</dbReference>
<dbReference type="AlphaFoldDB" id="A0A1G9LMA4"/>
<keyword evidence="3 6" id="KW-0812">Transmembrane</keyword>
<dbReference type="OrthoDB" id="4227931at2"/>
<dbReference type="GO" id="GO:0016787">
    <property type="term" value="F:hydrolase activity"/>
    <property type="evidence" value="ECO:0007669"/>
    <property type="project" value="TreeGrafter"/>
</dbReference>
<comment type="subcellular location">
    <subcellularLocation>
        <location evidence="1">Membrane</location>
        <topology evidence="1">Multi-pass membrane protein</topology>
    </subcellularLocation>
</comment>
<evidence type="ECO:0000313" key="7">
    <source>
        <dbReference type="EMBL" id="SDL62974.1"/>
    </source>
</evidence>
<dbReference type="PANTHER" id="PTHR31885">
    <property type="entry name" value="GH04784P"/>
    <property type="match status" value="1"/>
</dbReference>
<keyword evidence="4 6" id="KW-1133">Transmembrane helix</keyword>
<feature type="transmembrane region" description="Helical" evidence="6">
    <location>
        <begin position="44"/>
        <end position="64"/>
    </location>
</feature>
<evidence type="ECO:0000313" key="8">
    <source>
        <dbReference type="Proteomes" id="UP000198662"/>
    </source>
</evidence>
<gene>
    <name evidence="7" type="ORF">SAMN05216298_4604</name>
</gene>
<name>A0A1G9LMA4_9ACTN</name>
<evidence type="ECO:0000256" key="1">
    <source>
        <dbReference type="ARBA" id="ARBA00004141"/>
    </source>
</evidence>
<protein>
    <submittedName>
        <fullName evidence="7">Uncharacterized membrane protein YhhN</fullName>
    </submittedName>
</protein>
<reference evidence="8" key="1">
    <citation type="submission" date="2016-10" db="EMBL/GenBank/DDBJ databases">
        <authorList>
            <person name="Varghese N."/>
            <person name="Submissions S."/>
        </authorList>
    </citation>
    <scope>NUCLEOTIDE SEQUENCE [LARGE SCALE GENOMIC DNA]</scope>
    <source>
        <strain evidence="8">CGMCC 4.3147</strain>
    </source>
</reference>
<dbReference type="GO" id="GO:0016020">
    <property type="term" value="C:membrane"/>
    <property type="evidence" value="ECO:0007669"/>
    <property type="project" value="UniProtKB-SubCell"/>
</dbReference>
<evidence type="ECO:0000256" key="4">
    <source>
        <dbReference type="ARBA" id="ARBA00022989"/>
    </source>
</evidence>
<proteinExistence type="inferred from homology"/>
<dbReference type="PANTHER" id="PTHR31885:SF6">
    <property type="entry name" value="GH04784P"/>
    <property type="match status" value="1"/>
</dbReference>
<feature type="transmembrane region" description="Helical" evidence="6">
    <location>
        <begin position="179"/>
        <end position="199"/>
    </location>
</feature>
<dbReference type="Pfam" id="PF07947">
    <property type="entry name" value="YhhN"/>
    <property type="match status" value="1"/>
</dbReference>
<dbReference type="Proteomes" id="UP000198662">
    <property type="component" value="Unassembled WGS sequence"/>
</dbReference>
<keyword evidence="5 6" id="KW-0472">Membrane</keyword>
<feature type="transmembrane region" description="Helical" evidence="6">
    <location>
        <begin position="94"/>
        <end position="113"/>
    </location>
</feature>
<dbReference type="RefSeq" id="WP_091053785.1">
    <property type="nucleotide sequence ID" value="NZ_FNGF01000007.1"/>
</dbReference>
<dbReference type="InterPro" id="IPR012506">
    <property type="entry name" value="TMEM86B-like"/>
</dbReference>
<evidence type="ECO:0000256" key="5">
    <source>
        <dbReference type="ARBA" id="ARBA00023136"/>
    </source>
</evidence>
<evidence type="ECO:0000256" key="6">
    <source>
        <dbReference type="SAM" id="Phobius"/>
    </source>
</evidence>
<evidence type="ECO:0000256" key="2">
    <source>
        <dbReference type="ARBA" id="ARBA00007375"/>
    </source>
</evidence>